<gene>
    <name evidence="2" type="ORF">SAMN05518863_103313</name>
</gene>
<evidence type="ECO:0000313" key="3">
    <source>
        <dbReference type="Proteomes" id="UP000198841"/>
    </source>
</evidence>
<keyword evidence="1" id="KW-0812">Transmembrane</keyword>
<feature type="transmembrane region" description="Helical" evidence="1">
    <location>
        <begin position="80"/>
        <end position="100"/>
    </location>
</feature>
<keyword evidence="1" id="KW-0472">Membrane</keyword>
<sequence>MRKFLKVLTCMISFAAIFCVVIATVMSASESPDAPALLMRWFEKTWLLWLTWRLIIYAVTAYFTFQCWQRKKSDPVWRRAILRIGGIGAIYIAIMEWVLYASTGGH</sequence>
<organism evidence="2 3">
    <name type="scientific">Candidatus Pantoea symbiotica</name>
    <dbReference type="NCBI Taxonomy" id="1884370"/>
    <lineage>
        <taxon>Bacteria</taxon>
        <taxon>Pseudomonadati</taxon>
        <taxon>Pseudomonadota</taxon>
        <taxon>Gammaproteobacteria</taxon>
        <taxon>Enterobacterales</taxon>
        <taxon>Erwiniaceae</taxon>
        <taxon>Pantoea</taxon>
    </lineage>
</organism>
<protein>
    <submittedName>
        <fullName evidence="2">Uncharacterized protein</fullName>
    </submittedName>
</protein>
<proteinExistence type="predicted"/>
<dbReference type="Proteomes" id="UP000198841">
    <property type="component" value="Unassembled WGS sequence"/>
</dbReference>
<dbReference type="RefSeq" id="WP_091003577.1">
    <property type="nucleotide sequence ID" value="NZ_FOSD01000003.1"/>
</dbReference>
<comment type="caution">
    <text evidence="2">The sequence shown here is derived from an EMBL/GenBank/DDBJ whole genome shotgun (WGS) entry which is preliminary data.</text>
</comment>
<feature type="transmembrane region" description="Helical" evidence="1">
    <location>
        <begin position="7"/>
        <end position="26"/>
    </location>
</feature>
<evidence type="ECO:0000313" key="2">
    <source>
        <dbReference type="EMBL" id="SFJ91812.1"/>
    </source>
</evidence>
<accession>A0A1I3V9G5</accession>
<dbReference type="EMBL" id="FOSD01000003">
    <property type="protein sequence ID" value="SFJ91812.1"/>
    <property type="molecule type" value="Genomic_DNA"/>
</dbReference>
<keyword evidence="1" id="KW-1133">Transmembrane helix</keyword>
<keyword evidence="3" id="KW-1185">Reference proteome</keyword>
<reference evidence="2 3" key="1">
    <citation type="submission" date="2016-10" db="EMBL/GenBank/DDBJ databases">
        <authorList>
            <person name="Varghese N."/>
            <person name="Submissions S."/>
        </authorList>
    </citation>
    <scope>NUCLEOTIDE SEQUENCE [LARGE SCALE GENOMIC DNA]</scope>
    <source>
        <strain evidence="2 3">YR512</strain>
    </source>
</reference>
<evidence type="ECO:0000256" key="1">
    <source>
        <dbReference type="SAM" id="Phobius"/>
    </source>
</evidence>
<name>A0A1I3V9G5_9GAMM</name>
<feature type="transmembrane region" description="Helical" evidence="1">
    <location>
        <begin position="46"/>
        <end position="68"/>
    </location>
</feature>